<dbReference type="RefSeq" id="WP_060964448.1">
    <property type="nucleotide sequence ID" value="NZ_CP025001.1"/>
</dbReference>
<evidence type="ECO:0000256" key="7">
    <source>
        <dbReference type="RuleBase" id="RU003615"/>
    </source>
</evidence>
<dbReference type="GO" id="GO:0005737">
    <property type="term" value="C:cytoplasm"/>
    <property type="evidence" value="ECO:0007669"/>
    <property type="project" value="UniProtKB-SubCell"/>
</dbReference>
<dbReference type="InterPro" id="IPR017853">
    <property type="entry name" value="GH"/>
</dbReference>
<dbReference type="InterPro" id="IPR045857">
    <property type="entry name" value="O16G_dom_2"/>
</dbReference>
<dbReference type="CDD" id="cd11333">
    <property type="entry name" value="AmyAc_SI_OligoGlu_DGase"/>
    <property type="match status" value="1"/>
</dbReference>
<dbReference type="FunFam" id="2.60.40.1180:FF:000007">
    <property type="entry name" value="Sucrose isomerase"/>
    <property type="match status" value="1"/>
</dbReference>
<keyword evidence="6 8" id="KW-0326">Glycosidase</keyword>
<comment type="similarity">
    <text evidence="3 7">Belongs to the glycosyl hydrolase 13 family.</text>
</comment>
<dbReference type="FunFam" id="3.20.20.80:FF:000064">
    <property type="entry name" value="Oligo-1,6-glucosidase"/>
    <property type="match status" value="2"/>
</dbReference>
<evidence type="ECO:0000256" key="3">
    <source>
        <dbReference type="ARBA" id="ARBA00008061"/>
    </source>
</evidence>
<evidence type="ECO:0000256" key="6">
    <source>
        <dbReference type="ARBA" id="ARBA00023295"/>
    </source>
</evidence>
<dbReference type="PRINTS" id="PR00110">
    <property type="entry name" value="ALPHAAMYLASE"/>
</dbReference>
<gene>
    <name evidence="10" type="ORF">CWD84_05190</name>
</gene>
<dbReference type="Gene3D" id="3.20.20.80">
    <property type="entry name" value="Glycosidases"/>
    <property type="match status" value="2"/>
</dbReference>
<dbReference type="PANTHER" id="PTHR10357:SF178">
    <property type="entry name" value="OLIGO-1,6-GLUCOSIDASE 3-RELATED"/>
    <property type="match status" value="1"/>
</dbReference>
<evidence type="ECO:0000256" key="4">
    <source>
        <dbReference type="ARBA" id="ARBA00022525"/>
    </source>
</evidence>
<dbReference type="InterPro" id="IPR032091">
    <property type="entry name" value="Malt_amylase-like_C"/>
</dbReference>
<comment type="subcellular location">
    <subcellularLocation>
        <location evidence="1">Cytoplasm</location>
    </subcellularLocation>
    <subcellularLocation>
        <location evidence="2">Secreted</location>
    </subcellularLocation>
</comment>
<dbReference type="SUPFAM" id="SSF51445">
    <property type="entry name" value="(Trans)glycosidases"/>
    <property type="match status" value="1"/>
</dbReference>
<evidence type="ECO:0000256" key="8">
    <source>
        <dbReference type="RuleBase" id="RU361134"/>
    </source>
</evidence>
<dbReference type="AlphaFoldDB" id="A0AAI8MZB8"/>
<dbReference type="SUPFAM" id="SSF51011">
    <property type="entry name" value="Glycosyl hydrolase domain"/>
    <property type="match status" value="1"/>
</dbReference>
<dbReference type="InterPro" id="IPR006046">
    <property type="entry name" value="Alpha_amylase"/>
</dbReference>
<accession>A0AAI8MZB8</accession>
<keyword evidence="11" id="KW-1185">Reference proteome</keyword>
<dbReference type="InterPro" id="IPR013780">
    <property type="entry name" value="Glyco_hydro_b"/>
</dbReference>
<evidence type="ECO:0000256" key="2">
    <source>
        <dbReference type="ARBA" id="ARBA00004613"/>
    </source>
</evidence>
<organism evidence="10 11">
    <name type="scientific">Bacillus siamensis</name>
    <dbReference type="NCBI Taxonomy" id="659243"/>
    <lineage>
        <taxon>Bacteria</taxon>
        <taxon>Bacillati</taxon>
        <taxon>Bacillota</taxon>
        <taxon>Bacilli</taxon>
        <taxon>Bacillales</taxon>
        <taxon>Bacillaceae</taxon>
        <taxon>Bacillus</taxon>
        <taxon>Bacillus amyloliquefaciens group</taxon>
    </lineage>
</organism>
<dbReference type="KEGG" id="bsia:CWD84_05190"/>
<dbReference type="PANTHER" id="PTHR10357">
    <property type="entry name" value="ALPHA-AMYLASE FAMILY MEMBER"/>
    <property type="match status" value="1"/>
</dbReference>
<evidence type="ECO:0000256" key="1">
    <source>
        <dbReference type="ARBA" id="ARBA00004496"/>
    </source>
</evidence>
<dbReference type="SMART" id="SM00642">
    <property type="entry name" value="Aamy"/>
    <property type="match status" value="1"/>
</dbReference>
<dbReference type="EC" id="3.2.1.1" evidence="8"/>
<evidence type="ECO:0000256" key="5">
    <source>
        <dbReference type="ARBA" id="ARBA00022801"/>
    </source>
</evidence>
<comment type="catalytic activity">
    <reaction evidence="8">
        <text>Endohydrolysis of (1-&gt;4)-alpha-D-glucosidic linkages in polysaccharides containing three or more (1-&gt;4)-alpha-linked D-glucose units.</text>
        <dbReference type="EC" id="3.2.1.1"/>
    </reaction>
</comment>
<protein>
    <recommendedName>
        <fullName evidence="8">Alpha-amylase</fullName>
        <ecNumber evidence="8">3.2.1.1</ecNumber>
    </recommendedName>
</protein>
<dbReference type="Gene3D" id="2.60.40.1180">
    <property type="entry name" value="Golgi alpha-mannosidase II"/>
    <property type="match status" value="1"/>
</dbReference>
<proteinExistence type="inferred from homology"/>
<evidence type="ECO:0000313" key="10">
    <source>
        <dbReference type="EMBL" id="AUJ76258.1"/>
    </source>
</evidence>
<dbReference type="Gene3D" id="3.90.400.10">
    <property type="entry name" value="Oligo-1,6-glucosidase, Domain 2"/>
    <property type="match status" value="1"/>
</dbReference>
<reference evidence="10 11" key="1">
    <citation type="submission" date="2017-11" db="EMBL/GenBank/DDBJ databases">
        <title>Genome sequence and genome mining of multiple bioactive secondary metabolites from a deep sea-derived Bacillus siamensis SCSIO 05746.</title>
        <authorList>
            <person name="Pan H.-Q."/>
            <person name="Ju J.-H."/>
        </authorList>
    </citation>
    <scope>NUCLEOTIDE SEQUENCE [LARGE SCALE GENOMIC DNA]</scope>
    <source>
        <strain evidence="10 11">SCSIO 05746</strain>
    </source>
</reference>
<dbReference type="GO" id="GO:0004556">
    <property type="term" value="F:alpha-amylase activity"/>
    <property type="evidence" value="ECO:0007669"/>
    <property type="project" value="UniProtKB-UniRule"/>
</dbReference>
<dbReference type="FunFam" id="3.90.400.10:FF:000002">
    <property type="entry name" value="Sucrose isomerase"/>
    <property type="match status" value="1"/>
</dbReference>
<keyword evidence="5 8" id="KW-0378">Hydrolase</keyword>
<keyword evidence="8" id="KW-0119">Carbohydrate metabolism</keyword>
<feature type="domain" description="Glycosyl hydrolase family 13 catalytic" evidence="9">
    <location>
        <begin position="13"/>
        <end position="414"/>
    </location>
</feature>
<dbReference type="Proteomes" id="UP000234366">
    <property type="component" value="Chromosome"/>
</dbReference>
<dbReference type="Pfam" id="PF16657">
    <property type="entry name" value="Malt_amylase_C"/>
    <property type="match status" value="1"/>
</dbReference>
<evidence type="ECO:0000313" key="11">
    <source>
        <dbReference type="Proteomes" id="UP000234366"/>
    </source>
</evidence>
<keyword evidence="4" id="KW-0964">Secreted</keyword>
<name>A0AAI8MZB8_9BACI</name>
<dbReference type="InterPro" id="IPR006047">
    <property type="entry name" value="GH13_cat_dom"/>
</dbReference>
<dbReference type="EMBL" id="CP025001">
    <property type="protein sequence ID" value="AUJ76258.1"/>
    <property type="molecule type" value="Genomic_DNA"/>
</dbReference>
<dbReference type="GO" id="GO:0043169">
    <property type="term" value="F:cation binding"/>
    <property type="evidence" value="ECO:0007669"/>
    <property type="project" value="InterPro"/>
</dbReference>
<dbReference type="GO" id="GO:0005576">
    <property type="term" value="C:extracellular region"/>
    <property type="evidence" value="ECO:0007669"/>
    <property type="project" value="UniProtKB-SubCell"/>
</dbReference>
<sequence>MKTDWWKTASVYQIYPRSFMDSNGDGIGDINGIRAKLHYIKELGADVIWLCPVFDSPGADNGYDIRNYKQIAEEFGTMEDFDRLLADIHALGMKLIIDLVVNHTSDEHPWFIESRSAKDSEKRDWYIWRDGKNGKEPNNWESIFGGSAWEYDQKTNQYYLHLFDKKQPDLNWENETMRQSVYEMIRWWLDKGIDGFRVDAISHIKKKEGLPDMPNPDGLPYVPSFPYHMNTEGIVDLLKELKRETFSHYPIMTVGEANGVTAWEAADWAGEENGVFHMIFQFEHLGLWDTDDDQSICIPALKRVLSEWQNSLEGKGWNALFMENHDQPRSVSVWGDERFLTESAKALAAMYMLMKGTPFIYQGQELGMTNVSFPSIEDYDDVTIKQLYEKETSRGVPHEKVMKTIWKKGRDHSRTPMQWSGTANGGFSDVSPWLGVNPNHTWLNAASQMKDETSVYHFYKRLIALRKEHDVLISGTYELLLPKDRQIYAYLRKNGTETALIITNLSKTPALYRHPGYPLAADALVLANMETPPHRHVTSFLLKPYEARVYIW</sequence>
<dbReference type="Pfam" id="PF00128">
    <property type="entry name" value="Alpha-amylase"/>
    <property type="match status" value="1"/>
</dbReference>
<dbReference type="GO" id="GO:0009313">
    <property type="term" value="P:oligosaccharide catabolic process"/>
    <property type="evidence" value="ECO:0007669"/>
    <property type="project" value="TreeGrafter"/>
</dbReference>
<evidence type="ECO:0000259" key="9">
    <source>
        <dbReference type="SMART" id="SM00642"/>
    </source>
</evidence>